<dbReference type="GO" id="GO:0046983">
    <property type="term" value="F:protein dimerization activity"/>
    <property type="evidence" value="ECO:0007669"/>
    <property type="project" value="InterPro"/>
</dbReference>
<evidence type="ECO:0000313" key="11">
    <source>
        <dbReference type="EMBL" id="PWK50289.1"/>
    </source>
</evidence>
<gene>
    <name evidence="11" type="ORF">BC793_103171</name>
</gene>
<dbReference type="InterPro" id="IPR050482">
    <property type="entry name" value="Sensor_HK_TwoCompSys"/>
</dbReference>
<comment type="caution">
    <text evidence="11">The sequence shown here is derived from an EMBL/GenBank/DDBJ whole genome shotgun (WGS) entry which is preliminary data.</text>
</comment>
<keyword evidence="8" id="KW-0902">Two-component regulatory system</keyword>
<proteinExistence type="predicted"/>
<accession>A0A316FNX7</accession>
<dbReference type="OrthoDB" id="227596at2"/>
<evidence type="ECO:0000259" key="10">
    <source>
        <dbReference type="SMART" id="SM00387"/>
    </source>
</evidence>
<dbReference type="InterPro" id="IPR011712">
    <property type="entry name" value="Sig_transdc_His_kin_sub3_dim/P"/>
</dbReference>
<dbReference type="InterPro" id="IPR003594">
    <property type="entry name" value="HATPase_dom"/>
</dbReference>
<dbReference type="Gene3D" id="1.20.5.1930">
    <property type="match status" value="1"/>
</dbReference>
<evidence type="ECO:0000256" key="3">
    <source>
        <dbReference type="ARBA" id="ARBA00022553"/>
    </source>
</evidence>
<keyword evidence="6 11" id="KW-0418">Kinase</keyword>
<evidence type="ECO:0000256" key="5">
    <source>
        <dbReference type="ARBA" id="ARBA00022741"/>
    </source>
</evidence>
<dbReference type="CDD" id="cd16917">
    <property type="entry name" value="HATPase_UhpB-NarQ-NarX-like"/>
    <property type="match status" value="1"/>
</dbReference>
<dbReference type="EMBL" id="QGGR01000003">
    <property type="protein sequence ID" value="PWK50289.1"/>
    <property type="molecule type" value="Genomic_DNA"/>
</dbReference>
<dbReference type="GO" id="GO:0000155">
    <property type="term" value="F:phosphorelay sensor kinase activity"/>
    <property type="evidence" value="ECO:0007669"/>
    <property type="project" value="InterPro"/>
</dbReference>
<evidence type="ECO:0000256" key="1">
    <source>
        <dbReference type="ARBA" id="ARBA00000085"/>
    </source>
</evidence>
<feature type="domain" description="Histidine kinase/HSP90-like ATPase" evidence="10">
    <location>
        <begin position="320"/>
        <end position="410"/>
    </location>
</feature>
<evidence type="ECO:0000256" key="9">
    <source>
        <dbReference type="SAM" id="Phobius"/>
    </source>
</evidence>
<keyword evidence="9" id="KW-1133">Transmembrane helix</keyword>
<keyword evidence="4" id="KW-0808">Transferase</keyword>
<feature type="transmembrane region" description="Helical" evidence="9">
    <location>
        <begin position="23"/>
        <end position="40"/>
    </location>
</feature>
<dbReference type="AlphaFoldDB" id="A0A316FNX7"/>
<dbReference type="SMART" id="SM00387">
    <property type="entry name" value="HATPase_c"/>
    <property type="match status" value="1"/>
</dbReference>
<sequence length="414" mass="44468">MPSVNLDDWVRPGPTAAQRRTDVWIGLTVSAVALVNLFLARHVGMLASAESASLPEQICWVLAITLPLTLRRAYPDVVAVVIGAAFIGGQARGSQEQQVTIGVLFAAIYALGAWGRDRDRARVLRLGIIGAIFAWLAVVFIFFAGEIGGPAERASVAFNWFVVNAAFFAFGYLMGDAAWQHVRSTHALEEQAAQLRATQEVAAEQAVLGERVRIARELHDVVAHHVSVMGIQASACRRALDKDPARARTALTAVEEGARTAVDELRRMLGALRATSAGAPENVVPNAGIDRLGEITDRAREAGLTVRYAVYGDPVPLPESLSQAAYRIVQEAVTNTLKHAHARVLDVRVRYLSGELELDVTDDGRGGPPSAGGMGLVGMRERVAVHDGALENGPHPDGGYRVRARFPYQAGVAR</sequence>
<keyword evidence="5" id="KW-0547">Nucleotide-binding</keyword>
<evidence type="ECO:0000256" key="7">
    <source>
        <dbReference type="ARBA" id="ARBA00022840"/>
    </source>
</evidence>
<reference evidence="11 12" key="1">
    <citation type="submission" date="2018-05" db="EMBL/GenBank/DDBJ databases">
        <title>Genomic Encyclopedia of Archaeal and Bacterial Type Strains, Phase II (KMG-II): from individual species to whole genera.</title>
        <authorList>
            <person name="Goeker M."/>
        </authorList>
    </citation>
    <scope>NUCLEOTIDE SEQUENCE [LARGE SCALE GENOMIC DNA]</scope>
    <source>
        <strain evidence="11 12">DSM 45184</strain>
    </source>
</reference>
<dbReference type="Gene3D" id="3.30.565.10">
    <property type="entry name" value="Histidine kinase-like ATPase, C-terminal domain"/>
    <property type="match status" value="1"/>
</dbReference>
<name>A0A316FNX7_9ACTN</name>
<protein>
    <recommendedName>
        <fullName evidence="2">histidine kinase</fullName>
        <ecNumber evidence="2">2.7.13.3</ecNumber>
    </recommendedName>
</protein>
<dbReference type="Pfam" id="PF07730">
    <property type="entry name" value="HisKA_3"/>
    <property type="match status" value="1"/>
</dbReference>
<dbReference type="Proteomes" id="UP000245697">
    <property type="component" value="Unassembled WGS sequence"/>
</dbReference>
<comment type="catalytic activity">
    <reaction evidence="1">
        <text>ATP + protein L-histidine = ADP + protein N-phospho-L-histidine.</text>
        <dbReference type="EC" id="2.7.13.3"/>
    </reaction>
</comment>
<organism evidence="11 12">
    <name type="scientific">Actinoplanes xinjiangensis</name>
    <dbReference type="NCBI Taxonomy" id="512350"/>
    <lineage>
        <taxon>Bacteria</taxon>
        <taxon>Bacillati</taxon>
        <taxon>Actinomycetota</taxon>
        <taxon>Actinomycetes</taxon>
        <taxon>Micromonosporales</taxon>
        <taxon>Micromonosporaceae</taxon>
        <taxon>Actinoplanes</taxon>
    </lineage>
</organism>
<dbReference type="GO" id="GO:0005524">
    <property type="term" value="F:ATP binding"/>
    <property type="evidence" value="ECO:0007669"/>
    <property type="project" value="UniProtKB-KW"/>
</dbReference>
<keyword evidence="7" id="KW-0067">ATP-binding</keyword>
<dbReference type="RefSeq" id="WP_109590731.1">
    <property type="nucleotide sequence ID" value="NZ_BONA01000005.1"/>
</dbReference>
<keyword evidence="9" id="KW-0472">Membrane</keyword>
<keyword evidence="12" id="KW-1185">Reference proteome</keyword>
<keyword evidence="9" id="KW-0812">Transmembrane</keyword>
<dbReference type="GO" id="GO:0016020">
    <property type="term" value="C:membrane"/>
    <property type="evidence" value="ECO:0007669"/>
    <property type="project" value="InterPro"/>
</dbReference>
<evidence type="ECO:0000256" key="2">
    <source>
        <dbReference type="ARBA" id="ARBA00012438"/>
    </source>
</evidence>
<feature type="transmembrane region" description="Helical" evidence="9">
    <location>
        <begin position="157"/>
        <end position="175"/>
    </location>
</feature>
<evidence type="ECO:0000256" key="8">
    <source>
        <dbReference type="ARBA" id="ARBA00023012"/>
    </source>
</evidence>
<dbReference type="EC" id="2.7.13.3" evidence="2"/>
<dbReference type="PANTHER" id="PTHR24421:SF10">
    <property type="entry name" value="NITRATE_NITRITE SENSOR PROTEIN NARQ"/>
    <property type="match status" value="1"/>
</dbReference>
<dbReference type="PANTHER" id="PTHR24421">
    <property type="entry name" value="NITRATE/NITRITE SENSOR PROTEIN NARX-RELATED"/>
    <property type="match status" value="1"/>
</dbReference>
<dbReference type="Pfam" id="PF02518">
    <property type="entry name" value="HATPase_c"/>
    <property type="match status" value="1"/>
</dbReference>
<feature type="transmembrane region" description="Helical" evidence="9">
    <location>
        <begin position="126"/>
        <end position="145"/>
    </location>
</feature>
<keyword evidence="3" id="KW-0597">Phosphoprotein</keyword>
<evidence type="ECO:0000256" key="4">
    <source>
        <dbReference type="ARBA" id="ARBA00022679"/>
    </source>
</evidence>
<dbReference type="SUPFAM" id="SSF55874">
    <property type="entry name" value="ATPase domain of HSP90 chaperone/DNA topoisomerase II/histidine kinase"/>
    <property type="match status" value="1"/>
</dbReference>
<dbReference type="InterPro" id="IPR036890">
    <property type="entry name" value="HATPase_C_sf"/>
</dbReference>
<feature type="transmembrane region" description="Helical" evidence="9">
    <location>
        <begin position="97"/>
        <end position="114"/>
    </location>
</feature>
<evidence type="ECO:0000313" key="12">
    <source>
        <dbReference type="Proteomes" id="UP000245697"/>
    </source>
</evidence>
<evidence type="ECO:0000256" key="6">
    <source>
        <dbReference type="ARBA" id="ARBA00022777"/>
    </source>
</evidence>